<sequence>MSKAEQSFSALARRCQAGDDAAAFMRWLASRTEHWLLVLDNADDPSLEISRWFPAGARGNIIVTTRNRGLSVATAQSASIDQMDSEEATTLLLKAAGDDKESSRERAEPVVQLLGCIPLAIVHAGAAIRNQLYTYEEYCELFTHRRRDLLSYRNIQVTDYEYSIYATWEVSVGAISRIAKGGAGVSRADSDNAANALDLLNVFGFWYDNNISEEIMRMIWELVPRAEDDPWWISGIIRLLREDRSPDWDPLPFRKSLEILSNYSLINGADRQFSLHPLVQSCIPTSGRLGL</sequence>
<proteinExistence type="predicted"/>
<dbReference type="OrthoDB" id="1658288at2759"/>
<dbReference type="EMBL" id="CAJPDT010000204">
    <property type="protein sequence ID" value="CAF9942639.1"/>
    <property type="molecule type" value="Genomic_DNA"/>
</dbReference>
<dbReference type="AlphaFoldDB" id="A0A8H3J8J9"/>
<dbReference type="Proteomes" id="UP000664534">
    <property type="component" value="Unassembled WGS sequence"/>
</dbReference>
<evidence type="ECO:0000313" key="2">
    <source>
        <dbReference type="Proteomes" id="UP000664534"/>
    </source>
</evidence>
<evidence type="ECO:0000313" key="1">
    <source>
        <dbReference type="EMBL" id="CAF9942639.1"/>
    </source>
</evidence>
<dbReference type="PANTHER" id="PTHR35205">
    <property type="entry name" value="NB-ARC AND TPR DOMAIN PROTEIN"/>
    <property type="match status" value="1"/>
</dbReference>
<reference evidence="1" key="1">
    <citation type="submission" date="2021-03" db="EMBL/GenBank/DDBJ databases">
        <authorList>
            <person name="Tagirdzhanova G."/>
        </authorList>
    </citation>
    <scope>NUCLEOTIDE SEQUENCE</scope>
</reference>
<dbReference type="InterPro" id="IPR027417">
    <property type="entry name" value="P-loop_NTPase"/>
</dbReference>
<keyword evidence="2" id="KW-1185">Reference proteome</keyword>
<accession>A0A8H3J8J9</accession>
<dbReference type="Gene3D" id="3.40.50.300">
    <property type="entry name" value="P-loop containing nucleotide triphosphate hydrolases"/>
    <property type="match status" value="1"/>
</dbReference>
<comment type="caution">
    <text evidence="1">The sequence shown here is derived from an EMBL/GenBank/DDBJ whole genome shotgun (WGS) entry which is preliminary data.</text>
</comment>
<evidence type="ECO:0008006" key="3">
    <source>
        <dbReference type="Google" id="ProtNLM"/>
    </source>
</evidence>
<dbReference type="SUPFAM" id="SSF52540">
    <property type="entry name" value="P-loop containing nucleoside triphosphate hydrolases"/>
    <property type="match status" value="1"/>
</dbReference>
<name>A0A8H3J8J9_9LECA</name>
<protein>
    <recommendedName>
        <fullName evidence="3">NB-ARC domain-containing protein</fullName>
    </recommendedName>
</protein>
<organism evidence="1 2">
    <name type="scientific">Imshaugia aleurites</name>
    <dbReference type="NCBI Taxonomy" id="172621"/>
    <lineage>
        <taxon>Eukaryota</taxon>
        <taxon>Fungi</taxon>
        <taxon>Dikarya</taxon>
        <taxon>Ascomycota</taxon>
        <taxon>Pezizomycotina</taxon>
        <taxon>Lecanoromycetes</taxon>
        <taxon>OSLEUM clade</taxon>
        <taxon>Lecanoromycetidae</taxon>
        <taxon>Lecanorales</taxon>
        <taxon>Lecanorineae</taxon>
        <taxon>Parmeliaceae</taxon>
        <taxon>Imshaugia</taxon>
    </lineage>
</organism>
<gene>
    <name evidence="1" type="ORF">IMSHALPRED_004336</name>
</gene>
<dbReference type="GO" id="GO:0043531">
    <property type="term" value="F:ADP binding"/>
    <property type="evidence" value="ECO:0007669"/>
    <property type="project" value="InterPro"/>
</dbReference>
<dbReference type="PANTHER" id="PTHR35205:SF1">
    <property type="entry name" value="ZU5 DOMAIN-CONTAINING PROTEIN"/>
    <property type="match status" value="1"/>
</dbReference>